<evidence type="ECO:0000256" key="3">
    <source>
        <dbReference type="ARBA" id="ARBA00023136"/>
    </source>
</evidence>
<dbReference type="CDD" id="cd03399">
    <property type="entry name" value="SPFH_flotillin"/>
    <property type="match status" value="1"/>
</dbReference>
<dbReference type="OrthoDB" id="6080404at2759"/>
<organism evidence="6 7">
    <name type="scientific">Kingdonia uniflora</name>
    <dbReference type="NCBI Taxonomy" id="39325"/>
    <lineage>
        <taxon>Eukaryota</taxon>
        <taxon>Viridiplantae</taxon>
        <taxon>Streptophyta</taxon>
        <taxon>Embryophyta</taxon>
        <taxon>Tracheophyta</taxon>
        <taxon>Spermatophyta</taxon>
        <taxon>Magnoliopsida</taxon>
        <taxon>Ranunculales</taxon>
        <taxon>Circaeasteraceae</taxon>
        <taxon>Kingdonia</taxon>
    </lineage>
</organism>
<dbReference type="AlphaFoldDB" id="A0A7J7MU98"/>
<accession>A0A7J7MU98</accession>
<dbReference type="Pfam" id="PF01145">
    <property type="entry name" value="Band_7"/>
    <property type="match status" value="1"/>
</dbReference>
<dbReference type="InterPro" id="IPR027705">
    <property type="entry name" value="Flotillin_fam"/>
</dbReference>
<gene>
    <name evidence="6" type="ORF">GIB67_022063</name>
</gene>
<evidence type="ECO:0000259" key="5">
    <source>
        <dbReference type="Pfam" id="PF01145"/>
    </source>
</evidence>
<name>A0A7J7MU98_9MAGN</name>
<dbReference type="GO" id="GO:0005901">
    <property type="term" value="C:caveola"/>
    <property type="evidence" value="ECO:0007669"/>
    <property type="project" value="UniProtKB-SubCell"/>
</dbReference>
<dbReference type="Gene3D" id="3.30.479.30">
    <property type="entry name" value="Band 7 domain"/>
    <property type="match status" value="1"/>
</dbReference>
<dbReference type="PANTHER" id="PTHR13806">
    <property type="entry name" value="FLOTILLIN-RELATED"/>
    <property type="match status" value="1"/>
</dbReference>
<dbReference type="InterPro" id="IPR036013">
    <property type="entry name" value="Band_7/SPFH_dom_sf"/>
</dbReference>
<dbReference type="SUPFAM" id="SSF117892">
    <property type="entry name" value="Band 7/SPFH domain"/>
    <property type="match status" value="1"/>
</dbReference>
<dbReference type="Proteomes" id="UP000541444">
    <property type="component" value="Unassembled WGS sequence"/>
</dbReference>
<proteinExistence type="inferred from homology"/>
<dbReference type="EMBL" id="JACGCM010001221">
    <property type="protein sequence ID" value="KAF6158466.1"/>
    <property type="molecule type" value="Genomic_DNA"/>
</dbReference>
<keyword evidence="7" id="KW-1185">Reference proteome</keyword>
<dbReference type="PANTHER" id="PTHR13806:SF31">
    <property type="entry name" value="FLOTILLIN-LIKE PROTEIN 1-RELATED"/>
    <property type="match status" value="1"/>
</dbReference>
<sequence>MVKNFAEIKLCREKNIGKRCIWEGKTLEIEINGGKCFGRERVMRLMGSCEGSPSHFPLRFTNMTFLDTHHTVGKESYNQLVRYRVVTASEYLVITECYIDDIKLAKKAWILLGQHRTTFGVSPMNYTFEVHAMSVEKLSYLLPTVFTIGPRMDDFDSLLRYAKLLSSHDQYSNDVRELAQGIIVGGTHILAAGMTMEQAFKGTKELKKEVFDKVQLELNQFGLLIYNANIKQLVDIKGHEYFSYLGQ</sequence>
<keyword evidence="2 4" id="KW-1003">Cell membrane</keyword>
<dbReference type="InterPro" id="IPR001107">
    <property type="entry name" value="Band_7"/>
</dbReference>
<reference evidence="6 7" key="1">
    <citation type="journal article" date="2020" name="IScience">
        <title>Genome Sequencing of the Endangered Kingdonia uniflora (Circaeasteraceae, Ranunculales) Reveals Potential Mechanisms of Evolutionary Specialization.</title>
        <authorList>
            <person name="Sun Y."/>
            <person name="Deng T."/>
            <person name="Zhang A."/>
            <person name="Moore M.J."/>
            <person name="Landis J.B."/>
            <person name="Lin N."/>
            <person name="Zhang H."/>
            <person name="Zhang X."/>
            <person name="Huang J."/>
            <person name="Zhang X."/>
            <person name="Sun H."/>
            <person name="Wang H."/>
        </authorList>
    </citation>
    <scope>NUCLEOTIDE SEQUENCE [LARGE SCALE GENOMIC DNA]</scope>
    <source>
        <strain evidence="6">TB1705</strain>
        <tissue evidence="6">Leaf</tissue>
    </source>
</reference>
<comment type="similarity">
    <text evidence="1 4">Belongs to the band 7/mec-2 family. Flotillin subfamily.</text>
</comment>
<feature type="domain" description="Band 7" evidence="5">
    <location>
        <begin position="109"/>
        <end position="232"/>
    </location>
</feature>
<keyword evidence="3 4" id="KW-0472">Membrane</keyword>
<evidence type="ECO:0000256" key="4">
    <source>
        <dbReference type="RuleBase" id="RU366054"/>
    </source>
</evidence>
<evidence type="ECO:0000256" key="1">
    <source>
        <dbReference type="ARBA" id="ARBA00007161"/>
    </source>
</evidence>
<comment type="caution">
    <text evidence="6">The sequence shown here is derived from an EMBL/GenBank/DDBJ whole genome shotgun (WGS) entry which is preliminary data.</text>
</comment>
<evidence type="ECO:0000256" key="2">
    <source>
        <dbReference type="ARBA" id="ARBA00022475"/>
    </source>
</evidence>
<comment type="subcellular location">
    <subcellularLocation>
        <location evidence="4">Cell membrane</location>
        <topology evidence="4">Lipid-anchor</topology>
    </subcellularLocation>
    <subcellularLocation>
        <location evidence="4">Membrane</location>
        <location evidence="4">Caveola</location>
    </subcellularLocation>
</comment>
<evidence type="ECO:0000313" key="6">
    <source>
        <dbReference type="EMBL" id="KAF6158466.1"/>
    </source>
</evidence>
<protein>
    <recommendedName>
        <fullName evidence="4">Flotillin-like</fullName>
    </recommendedName>
</protein>
<evidence type="ECO:0000313" key="7">
    <source>
        <dbReference type="Proteomes" id="UP000541444"/>
    </source>
</evidence>